<evidence type="ECO:0000313" key="5">
    <source>
        <dbReference type="EMBL" id="MBB3128000.1"/>
    </source>
</evidence>
<dbReference type="InterPro" id="IPR036388">
    <property type="entry name" value="WH-like_DNA-bd_sf"/>
</dbReference>
<evidence type="ECO:0000313" key="6">
    <source>
        <dbReference type="Proteomes" id="UP000517523"/>
    </source>
</evidence>
<feature type="domain" description="HTH gntR-type" evidence="4">
    <location>
        <begin position="11"/>
        <end position="79"/>
    </location>
</feature>
<dbReference type="PROSITE" id="PS50949">
    <property type="entry name" value="HTH_GNTR"/>
    <property type="match status" value="1"/>
</dbReference>
<dbReference type="Pfam" id="PF00392">
    <property type="entry name" value="GntR"/>
    <property type="match status" value="1"/>
</dbReference>
<protein>
    <submittedName>
        <fullName evidence="5">GntR family transcriptional regulator</fullName>
    </submittedName>
</protein>
<accession>A0A839TQN9</accession>
<dbReference type="PANTHER" id="PTHR38445:SF7">
    <property type="entry name" value="GNTR-FAMILY TRANSCRIPTIONAL REGULATOR"/>
    <property type="match status" value="1"/>
</dbReference>
<dbReference type="GO" id="GO:0003677">
    <property type="term" value="F:DNA binding"/>
    <property type="evidence" value="ECO:0007669"/>
    <property type="project" value="UniProtKB-KW"/>
</dbReference>
<dbReference type="EMBL" id="JACHXJ010000002">
    <property type="protein sequence ID" value="MBB3128000.1"/>
    <property type="molecule type" value="Genomic_DNA"/>
</dbReference>
<keyword evidence="1" id="KW-0805">Transcription regulation</keyword>
<comment type="caution">
    <text evidence="5">The sequence shown here is derived from an EMBL/GenBank/DDBJ whole genome shotgun (WGS) entry which is preliminary data.</text>
</comment>
<dbReference type="AlphaFoldDB" id="A0A839TQN9"/>
<evidence type="ECO:0000256" key="3">
    <source>
        <dbReference type="ARBA" id="ARBA00023163"/>
    </source>
</evidence>
<dbReference type="PANTHER" id="PTHR38445">
    <property type="entry name" value="HTH-TYPE TRANSCRIPTIONAL REPRESSOR YTRA"/>
    <property type="match status" value="1"/>
</dbReference>
<dbReference type="SMART" id="SM00345">
    <property type="entry name" value="HTH_GNTR"/>
    <property type="match status" value="1"/>
</dbReference>
<dbReference type="SUPFAM" id="SSF46785">
    <property type="entry name" value="Winged helix' DNA-binding domain"/>
    <property type="match status" value="1"/>
</dbReference>
<proteinExistence type="predicted"/>
<name>A0A839TQN9_9BACL</name>
<dbReference type="Gene3D" id="1.10.10.10">
    <property type="entry name" value="Winged helix-like DNA-binding domain superfamily/Winged helix DNA-binding domain"/>
    <property type="match status" value="1"/>
</dbReference>
<dbReference type="CDD" id="cd07377">
    <property type="entry name" value="WHTH_GntR"/>
    <property type="match status" value="1"/>
</dbReference>
<organism evidence="5 6">
    <name type="scientific">Paenibacillus rhizosphaerae</name>
    <dbReference type="NCBI Taxonomy" id="297318"/>
    <lineage>
        <taxon>Bacteria</taxon>
        <taxon>Bacillati</taxon>
        <taxon>Bacillota</taxon>
        <taxon>Bacilli</taxon>
        <taxon>Bacillales</taxon>
        <taxon>Paenibacillaceae</taxon>
        <taxon>Paenibacillus</taxon>
    </lineage>
</organism>
<gene>
    <name evidence="5" type="ORF">FHS19_002654</name>
</gene>
<dbReference type="RefSeq" id="WP_183582233.1">
    <property type="nucleotide sequence ID" value="NZ_JACHXJ010000002.1"/>
</dbReference>
<evidence type="ECO:0000256" key="1">
    <source>
        <dbReference type="ARBA" id="ARBA00023015"/>
    </source>
</evidence>
<dbReference type="InterPro" id="IPR000524">
    <property type="entry name" value="Tscrpt_reg_HTH_GntR"/>
</dbReference>
<dbReference type="InterPro" id="IPR036390">
    <property type="entry name" value="WH_DNA-bd_sf"/>
</dbReference>
<reference evidence="5 6" key="1">
    <citation type="submission" date="2020-08" db="EMBL/GenBank/DDBJ databases">
        <title>Genomic Encyclopedia of Type Strains, Phase III (KMG-III): the genomes of soil and plant-associated and newly described type strains.</title>
        <authorList>
            <person name="Whitman W."/>
        </authorList>
    </citation>
    <scope>NUCLEOTIDE SEQUENCE [LARGE SCALE GENOMIC DNA]</scope>
    <source>
        <strain evidence="5 6">CECT 5831</strain>
    </source>
</reference>
<sequence>MNIAISNTSEKPIYQQLFEQISAQILKGELESGYSLPPIRQAAQELRVSVITVKKAWEELERCGLINTVTGKGCFVADFSPDDKLRIRNEMIMKQMVHDTSYYKSFGLTLEEVMELMKKIYEAPPDLP</sequence>
<keyword evidence="3" id="KW-0804">Transcription</keyword>
<evidence type="ECO:0000256" key="2">
    <source>
        <dbReference type="ARBA" id="ARBA00023125"/>
    </source>
</evidence>
<dbReference type="Proteomes" id="UP000517523">
    <property type="component" value="Unassembled WGS sequence"/>
</dbReference>
<evidence type="ECO:0000259" key="4">
    <source>
        <dbReference type="PROSITE" id="PS50949"/>
    </source>
</evidence>
<dbReference type="GO" id="GO:0003700">
    <property type="term" value="F:DNA-binding transcription factor activity"/>
    <property type="evidence" value="ECO:0007669"/>
    <property type="project" value="InterPro"/>
</dbReference>
<keyword evidence="2" id="KW-0238">DNA-binding</keyword>